<keyword evidence="2" id="KW-1185">Reference proteome</keyword>
<evidence type="ECO:0008006" key="3">
    <source>
        <dbReference type="Google" id="ProtNLM"/>
    </source>
</evidence>
<gene>
    <name evidence="1" type="ORF">J2Z43_001811</name>
</gene>
<dbReference type="InterPro" id="IPR022555">
    <property type="entry name" value="DUF2577"/>
</dbReference>
<protein>
    <recommendedName>
        <fullName evidence="3">DUF2577 domain-containing protein</fullName>
    </recommendedName>
</protein>
<dbReference type="Proteomes" id="UP000767291">
    <property type="component" value="Unassembled WGS sequence"/>
</dbReference>
<name>A0ABS4EBV2_9FIRM</name>
<reference evidence="1 2" key="1">
    <citation type="submission" date="2021-03" db="EMBL/GenBank/DDBJ databases">
        <title>Genomic Encyclopedia of Type Strains, Phase IV (KMG-IV): sequencing the most valuable type-strain genomes for metagenomic binning, comparative biology and taxonomic classification.</title>
        <authorList>
            <person name="Goeker M."/>
        </authorList>
    </citation>
    <scope>NUCLEOTIDE SEQUENCE [LARGE SCALE GENOMIC DNA]</scope>
    <source>
        <strain evidence="1 2">DSM 1289</strain>
    </source>
</reference>
<accession>A0ABS4EBV2</accession>
<sequence>MDENGKIYDTIKEAALTAVEASKPVAICFGNITSISPLTILVELKMPLSMAQLILTETVRKKELKIGDKMILIRMQGGQKFVVIDRM</sequence>
<organism evidence="1 2">
    <name type="scientific">Metaclostridioides mangenotii</name>
    <dbReference type="NCBI Taxonomy" id="1540"/>
    <lineage>
        <taxon>Bacteria</taxon>
        <taxon>Bacillati</taxon>
        <taxon>Bacillota</taxon>
        <taxon>Clostridia</taxon>
        <taxon>Peptostreptococcales</taxon>
        <taxon>Peptostreptococcaceae</taxon>
        <taxon>Metaclostridioides</taxon>
    </lineage>
</organism>
<evidence type="ECO:0000313" key="1">
    <source>
        <dbReference type="EMBL" id="MBP1855416.1"/>
    </source>
</evidence>
<dbReference type="Pfam" id="PF10844">
    <property type="entry name" value="DUF2577"/>
    <property type="match status" value="2"/>
</dbReference>
<proteinExistence type="predicted"/>
<dbReference type="EMBL" id="JAGGJX010000003">
    <property type="protein sequence ID" value="MBP1855416.1"/>
    <property type="molecule type" value="Genomic_DNA"/>
</dbReference>
<evidence type="ECO:0000313" key="2">
    <source>
        <dbReference type="Proteomes" id="UP000767291"/>
    </source>
</evidence>
<dbReference type="RefSeq" id="WP_209456859.1">
    <property type="nucleotide sequence ID" value="NZ_BAAACS010000012.1"/>
</dbReference>
<comment type="caution">
    <text evidence="1">The sequence shown here is derived from an EMBL/GenBank/DDBJ whole genome shotgun (WGS) entry which is preliminary data.</text>
</comment>